<keyword evidence="2" id="KW-1185">Reference proteome</keyword>
<gene>
    <name evidence="1" type="primary">nirD</name>
    <name evidence="1" type="ORF">ACI1P1_00035</name>
</gene>
<dbReference type="EMBL" id="JBJURJ010000001">
    <property type="protein sequence ID" value="MFM9326673.1"/>
    <property type="molecule type" value="Genomic_DNA"/>
</dbReference>
<accession>A0ACC7NQ57</accession>
<organism evidence="1 2">
    <name type="scientific">Paenibacillus mesotrionivorans</name>
    <dbReference type="NCBI Taxonomy" id="3160968"/>
    <lineage>
        <taxon>Bacteria</taxon>
        <taxon>Bacillati</taxon>
        <taxon>Bacillota</taxon>
        <taxon>Bacilli</taxon>
        <taxon>Bacillales</taxon>
        <taxon>Paenibacillaceae</taxon>
        <taxon>Paenibacillus</taxon>
    </lineage>
</organism>
<name>A0ACC7NQ57_9BACL</name>
<protein>
    <submittedName>
        <fullName evidence="1">Nitrite reductase small subunit NirD</fullName>
    </submittedName>
</protein>
<reference evidence="1" key="1">
    <citation type="submission" date="2024-12" db="EMBL/GenBank/DDBJ databases">
        <authorList>
            <person name="Wu N."/>
        </authorList>
    </citation>
    <scope>NUCLEOTIDE SEQUENCE</scope>
    <source>
        <strain evidence="1">P15</strain>
    </source>
</reference>
<comment type="caution">
    <text evidence="1">The sequence shown here is derived from an EMBL/GenBank/DDBJ whole genome shotgun (WGS) entry which is preliminary data.</text>
</comment>
<evidence type="ECO:0000313" key="1">
    <source>
        <dbReference type="EMBL" id="MFM9326673.1"/>
    </source>
</evidence>
<sequence length="108" mass="11968">MAEMTYVEIGPVERFPSRIGVRVQAGEEEIVVFRLTDGRIVALENRSPHRKGGIISEGMVSGEYLYDPLYDWKISLLTGEVQAPDNGQVKVYPVLVEAGKVSIGMDSR</sequence>
<dbReference type="Proteomes" id="UP001631969">
    <property type="component" value="Unassembled WGS sequence"/>
</dbReference>
<proteinExistence type="predicted"/>
<evidence type="ECO:0000313" key="2">
    <source>
        <dbReference type="Proteomes" id="UP001631969"/>
    </source>
</evidence>